<dbReference type="InterPro" id="IPR036864">
    <property type="entry name" value="Zn2-C6_fun-type_DNA-bd_sf"/>
</dbReference>
<comment type="subcellular location">
    <subcellularLocation>
        <location evidence="1">Nucleus</location>
    </subcellularLocation>
</comment>
<dbReference type="SUPFAM" id="SSF57701">
    <property type="entry name" value="Zn2/Cys6 DNA-binding domain"/>
    <property type="match status" value="1"/>
</dbReference>
<evidence type="ECO:0000313" key="7">
    <source>
        <dbReference type="EMBL" id="KAL2063301.1"/>
    </source>
</evidence>
<evidence type="ECO:0000256" key="5">
    <source>
        <dbReference type="ARBA" id="ARBA00023242"/>
    </source>
</evidence>
<dbReference type="CDD" id="cd00067">
    <property type="entry name" value="GAL4"/>
    <property type="match status" value="1"/>
</dbReference>
<keyword evidence="4" id="KW-0804">Transcription</keyword>
<dbReference type="InterPro" id="IPR007219">
    <property type="entry name" value="XnlR_reg_dom"/>
</dbReference>
<dbReference type="PANTHER" id="PTHR47338:SF20">
    <property type="entry name" value="ZN(II)2CYS6 TRANSCRIPTION FACTOR (EUROFUNG)"/>
    <property type="match status" value="1"/>
</dbReference>
<evidence type="ECO:0000256" key="1">
    <source>
        <dbReference type="ARBA" id="ARBA00004123"/>
    </source>
</evidence>
<dbReference type="Gene3D" id="4.10.240.10">
    <property type="entry name" value="Zn(2)-C6 fungal-type DNA-binding domain"/>
    <property type="match status" value="1"/>
</dbReference>
<dbReference type="EMBL" id="JAZHXI010000015">
    <property type="protein sequence ID" value="KAL2063301.1"/>
    <property type="molecule type" value="Genomic_DNA"/>
</dbReference>
<comment type="caution">
    <text evidence="7">The sequence shown here is derived from an EMBL/GenBank/DDBJ whole genome shotgun (WGS) entry which is preliminary data.</text>
</comment>
<dbReference type="Pfam" id="PF00172">
    <property type="entry name" value="Zn_clus"/>
    <property type="match status" value="1"/>
</dbReference>
<dbReference type="SMART" id="SM00066">
    <property type="entry name" value="GAL4"/>
    <property type="match status" value="1"/>
</dbReference>
<protein>
    <recommendedName>
        <fullName evidence="6">Zn(2)-C6 fungal-type domain-containing protein</fullName>
    </recommendedName>
</protein>
<name>A0ABR4C1N7_9HELO</name>
<feature type="domain" description="Zn(2)-C6 fungal-type" evidence="6">
    <location>
        <begin position="26"/>
        <end position="56"/>
    </location>
</feature>
<evidence type="ECO:0000256" key="2">
    <source>
        <dbReference type="ARBA" id="ARBA00022723"/>
    </source>
</evidence>
<keyword evidence="8" id="KW-1185">Reference proteome</keyword>
<dbReference type="PANTHER" id="PTHR47338">
    <property type="entry name" value="ZN(II)2CYS6 TRANSCRIPTION FACTOR (EUROFUNG)-RELATED"/>
    <property type="match status" value="1"/>
</dbReference>
<accession>A0ABR4C1N7</accession>
<keyword evidence="5" id="KW-0539">Nucleus</keyword>
<sequence length="572" mass="63538">MNSYEQQIPNGGHGFEPLPPQIATQACLSCKKQKRKCDKALPACALCNRMNRACDYSDATPPPTSDDFNALKIKVMQLEASLHGRHQPQTPYTPSSNGMVAPESMGHQMPTYNPPQDISWQAVQNRFPAIAFLDGSTFKYGGVVVPKSLAEIPVDVLQLLGDGMEIQDVTTKYFETVHKWMPIVSHKRIARNMANPMWEGGPDLALLFLCMKLITSTPPDGIEASQSTLYTSAKRFTALLEATGSASLHVLQANLLITWYEYGQAIYPAAFMSAGWCVRYANMLGINGNEEAVELLGRTDTWVEQEERRRTWWGVLLADRIVCIGSHRYNLNAQEPSGEDLLPSQAFAWEAGEITAAGKRTVGMANDESVDSFQRLCQVYSILGAVINHHYGKKSSEEADQFIFATQLYSEVTKLIVKITEESINDPLDFASPLAFAYSTLWRLCERYRCPSSSRHCEPPTTPAALEMQNQAIEGLRSVSGTIKEFANQIADVTAQPHDLDRVSPIIMDALYSAASNFAWMVRESGDETCQNALESLRNTMRKLSVRWRSAAEYLRILEAQEFTYAVGSAGS</sequence>
<gene>
    <name evidence="7" type="ORF">VTL71DRAFT_5106</name>
</gene>
<keyword evidence="3" id="KW-0805">Transcription regulation</keyword>
<dbReference type="InterPro" id="IPR001138">
    <property type="entry name" value="Zn2Cys6_DnaBD"/>
</dbReference>
<evidence type="ECO:0000313" key="8">
    <source>
        <dbReference type="Proteomes" id="UP001595075"/>
    </source>
</evidence>
<reference evidence="7 8" key="1">
    <citation type="journal article" date="2024" name="Commun. Biol.">
        <title>Comparative genomic analysis of thermophilic fungi reveals convergent evolutionary adaptations and gene losses.</title>
        <authorList>
            <person name="Steindorff A.S."/>
            <person name="Aguilar-Pontes M.V."/>
            <person name="Robinson A.J."/>
            <person name="Andreopoulos B."/>
            <person name="LaButti K."/>
            <person name="Kuo A."/>
            <person name="Mondo S."/>
            <person name="Riley R."/>
            <person name="Otillar R."/>
            <person name="Haridas S."/>
            <person name="Lipzen A."/>
            <person name="Grimwood J."/>
            <person name="Schmutz J."/>
            <person name="Clum A."/>
            <person name="Reid I.D."/>
            <person name="Moisan M.C."/>
            <person name="Butler G."/>
            <person name="Nguyen T.T.M."/>
            <person name="Dewar K."/>
            <person name="Conant G."/>
            <person name="Drula E."/>
            <person name="Henrissat B."/>
            <person name="Hansel C."/>
            <person name="Singer S."/>
            <person name="Hutchinson M.I."/>
            <person name="de Vries R.P."/>
            <person name="Natvig D.O."/>
            <person name="Powell A.J."/>
            <person name="Tsang A."/>
            <person name="Grigoriev I.V."/>
        </authorList>
    </citation>
    <scope>NUCLEOTIDE SEQUENCE [LARGE SCALE GENOMIC DNA]</scope>
    <source>
        <strain evidence="7 8">CBS 494.80</strain>
    </source>
</reference>
<evidence type="ECO:0000256" key="4">
    <source>
        <dbReference type="ARBA" id="ARBA00023163"/>
    </source>
</evidence>
<dbReference type="PROSITE" id="PS00463">
    <property type="entry name" value="ZN2_CY6_FUNGAL_1"/>
    <property type="match status" value="1"/>
</dbReference>
<evidence type="ECO:0000256" key="3">
    <source>
        <dbReference type="ARBA" id="ARBA00023015"/>
    </source>
</evidence>
<dbReference type="CDD" id="cd12148">
    <property type="entry name" value="fungal_TF_MHR"/>
    <property type="match status" value="1"/>
</dbReference>
<proteinExistence type="predicted"/>
<organism evidence="7 8">
    <name type="scientific">Oculimacula yallundae</name>
    <dbReference type="NCBI Taxonomy" id="86028"/>
    <lineage>
        <taxon>Eukaryota</taxon>
        <taxon>Fungi</taxon>
        <taxon>Dikarya</taxon>
        <taxon>Ascomycota</taxon>
        <taxon>Pezizomycotina</taxon>
        <taxon>Leotiomycetes</taxon>
        <taxon>Helotiales</taxon>
        <taxon>Ploettnerulaceae</taxon>
        <taxon>Oculimacula</taxon>
    </lineage>
</organism>
<dbReference type="PROSITE" id="PS50048">
    <property type="entry name" value="ZN2_CY6_FUNGAL_2"/>
    <property type="match status" value="1"/>
</dbReference>
<dbReference type="Proteomes" id="UP001595075">
    <property type="component" value="Unassembled WGS sequence"/>
</dbReference>
<keyword evidence="2" id="KW-0479">Metal-binding</keyword>
<dbReference type="InterPro" id="IPR050815">
    <property type="entry name" value="TF_fung"/>
</dbReference>
<evidence type="ECO:0000259" key="6">
    <source>
        <dbReference type="PROSITE" id="PS50048"/>
    </source>
</evidence>
<dbReference type="Pfam" id="PF04082">
    <property type="entry name" value="Fungal_trans"/>
    <property type="match status" value="1"/>
</dbReference>